<proteinExistence type="predicted"/>
<sequence>MNGMPRSYKRKTTKGNWLPETLVEAVTSIRTNMMSIRKAAKTYNIPFSTLQERLETNNFQPAALGRSSIFTSQQESKMAKHIINLANLFYGLTPLQLRTVAFEFAENNKIKHNFNQ</sequence>
<comment type="subcellular location">
    <subcellularLocation>
        <location evidence="1">Nucleus</location>
    </subcellularLocation>
</comment>
<dbReference type="Pfam" id="PF05225">
    <property type="entry name" value="HTH_psq"/>
    <property type="match status" value="1"/>
</dbReference>
<feature type="non-terminal residue" evidence="3">
    <location>
        <position position="116"/>
    </location>
</feature>
<dbReference type="InterPro" id="IPR009057">
    <property type="entry name" value="Homeodomain-like_sf"/>
</dbReference>
<keyword evidence="4" id="KW-1185">Reference proteome</keyword>
<evidence type="ECO:0000256" key="1">
    <source>
        <dbReference type="ARBA" id="ARBA00004123"/>
    </source>
</evidence>
<name>A0A6G0VP85_APHCR</name>
<dbReference type="InterPro" id="IPR007889">
    <property type="entry name" value="HTH_Psq"/>
</dbReference>
<comment type="caution">
    <text evidence="3">The sequence shown here is derived from an EMBL/GenBank/DDBJ whole genome shotgun (WGS) entry which is preliminary data.</text>
</comment>
<evidence type="ECO:0000313" key="4">
    <source>
        <dbReference type="Proteomes" id="UP000478052"/>
    </source>
</evidence>
<evidence type="ECO:0000259" key="2">
    <source>
        <dbReference type="Pfam" id="PF05225"/>
    </source>
</evidence>
<dbReference type="Gene3D" id="1.10.10.60">
    <property type="entry name" value="Homeodomain-like"/>
    <property type="match status" value="1"/>
</dbReference>
<dbReference type="GO" id="GO:0005634">
    <property type="term" value="C:nucleus"/>
    <property type="evidence" value="ECO:0007669"/>
    <property type="project" value="UniProtKB-SubCell"/>
</dbReference>
<protein>
    <recommendedName>
        <fullName evidence="2">HTH psq-type domain-containing protein</fullName>
    </recommendedName>
</protein>
<dbReference type="AlphaFoldDB" id="A0A6G0VP85"/>
<dbReference type="Proteomes" id="UP000478052">
    <property type="component" value="Unassembled WGS sequence"/>
</dbReference>
<feature type="domain" description="HTH psq-type" evidence="2">
    <location>
        <begin position="19"/>
        <end position="58"/>
    </location>
</feature>
<reference evidence="3 4" key="1">
    <citation type="submission" date="2019-08" db="EMBL/GenBank/DDBJ databases">
        <title>Whole genome of Aphis craccivora.</title>
        <authorList>
            <person name="Voronova N.V."/>
            <person name="Shulinski R.S."/>
            <person name="Bandarenka Y.V."/>
            <person name="Zhorov D.G."/>
            <person name="Warner D."/>
        </authorList>
    </citation>
    <scope>NUCLEOTIDE SEQUENCE [LARGE SCALE GENOMIC DNA]</scope>
    <source>
        <strain evidence="3">180601</strain>
        <tissue evidence="3">Whole Body</tissue>
    </source>
</reference>
<dbReference type="OrthoDB" id="6605720at2759"/>
<gene>
    <name evidence="3" type="ORF">FWK35_00037861</name>
</gene>
<accession>A0A6G0VP85</accession>
<dbReference type="GO" id="GO:0003677">
    <property type="term" value="F:DNA binding"/>
    <property type="evidence" value="ECO:0007669"/>
    <property type="project" value="InterPro"/>
</dbReference>
<dbReference type="EMBL" id="VUJU01014978">
    <property type="protein sequence ID" value="KAF0698110.1"/>
    <property type="molecule type" value="Genomic_DNA"/>
</dbReference>
<organism evidence="3 4">
    <name type="scientific">Aphis craccivora</name>
    <name type="common">Cowpea aphid</name>
    <dbReference type="NCBI Taxonomy" id="307492"/>
    <lineage>
        <taxon>Eukaryota</taxon>
        <taxon>Metazoa</taxon>
        <taxon>Ecdysozoa</taxon>
        <taxon>Arthropoda</taxon>
        <taxon>Hexapoda</taxon>
        <taxon>Insecta</taxon>
        <taxon>Pterygota</taxon>
        <taxon>Neoptera</taxon>
        <taxon>Paraneoptera</taxon>
        <taxon>Hemiptera</taxon>
        <taxon>Sternorrhyncha</taxon>
        <taxon>Aphidomorpha</taxon>
        <taxon>Aphidoidea</taxon>
        <taxon>Aphididae</taxon>
        <taxon>Aphidini</taxon>
        <taxon>Aphis</taxon>
        <taxon>Aphis</taxon>
    </lineage>
</organism>
<evidence type="ECO:0000313" key="3">
    <source>
        <dbReference type="EMBL" id="KAF0698110.1"/>
    </source>
</evidence>
<dbReference type="SUPFAM" id="SSF46689">
    <property type="entry name" value="Homeodomain-like"/>
    <property type="match status" value="1"/>
</dbReference>